<protein>
    <submittedName>
        <fullName evidence="3">Glycerophosphoryl diester phosphodiesterase</fullName>
    </submittedName>
</protein>
<evidence type="ECO:0000313" key="4">
    <source>
        <dbReference type="Proteomes" id="UP000198660"/>
    </source>
</evidence>
<feature type="chain" id="PRO_5038391104" evidence="1">
    <location>
        <begin position="27"/>
        <end position="287"/>
    </location>
</feature>
<evidence type="ECO:0000313" key="3">
    <source>
        <dbReference type="EMBL" id="SFS97091.1"/>
    </source>
</evidence>
<feature type="signal peptide" evidence="1">
    <location>
        <begin position="1"/>
        <end position="26"/>
    </location>
</feature>
<gene>
    <name evidence="3" type="ORF">SAMN05444972_1147</name>
</gene>
<keyword evidence="4" id="KW-1185">Reference proteome</keyword>
<dbReference type="InterPro" id="IPR017946">
    <property type="entry name" value="PLC-like_Pdiesterase_TIM-brl"/>
</dbReference>
<evidence type="ECO:0000256" key="1">
    <source>
        <dbReference type="SAM" id="SignalP"/>
    </source>
</evidence>
<dbReference type="OrthoDB" id="384721at2"/>
<dbReference type="SUPFAM" id="SSF51695">
    <property type="entry name" value="PLC-like phosphodiesterases"/>
    <property type="match status" value="1"/>
</dbReference>
<keyword evidence="1" id="KW-0732">Signal</keyword>
<dbReference type="PANTHER" id="PTHR46211">
    <property type="entry name" value="GLYCEROPHOSPHORYL DIESTER PHOSPHODIESTERASE"/>
    <property type="match status" value="1"/>
</dbReference>
<evidence type="ECO:0000259" key="2">
    <source>
        <dbReference type="PROSITE" id="PS51704"/>
    </source>
</evidence>
<dbReference type="Gene3D" id="3.20.20.190">
    <property type="entry name" value="Phosphatidylinositol (PI) phosphodiesterase"/>
    <property type="match status" value="1"/>
</dbReference>
<dbReference type="InterPro" id="IPR030395">
    <property type="entry name" value="GP_PDE_dom"/>
</dbReference>
<name>A0A1I6U6S0_9BACL</name>
<feature type="domain" description="GP-PDE" evidence="2">
    <location>
        <begin position="47"/>
        <end position="287"/>
    </location>
</feature>
<dbReference type="Pfam" id="PF03009">
    <property type="entry name" value="GDPD"/>
    <property type="match status" value="1"/>
</dbReference>
<accession>A0A1I6U6S0</accession>
<dbReference type="Proteomes" id="UP000198660">
    <property type="component" value="Unassembled WGS sequence"/>
</dbReference>
<dbReference type="RefSeq" id="WP_091838978.1">
    <property type="nucleotide sequence ID" value="NZ_FPAA01000014.1"/>
</dbReference>
<dbReference type="AlphaFoldDB" id="A0A1I6U6S0"/>
<dbReference type="EMBL" id="FPAA01000014">
    <property type="protein sequence ID" value="SFS97091.1"/>
    <property type="molecule type" value="Genomic_DNA"/>
</dbReference>
<sequence>MFGLAKKVTVFALMMTLVGIPFNAWSMEKASAKSPPPPKKINYHGAFINVAHRGASGHAPENTIAAFDKAVAMHATSFEFDVQRTKDGHLVIMHDTTVDRTTNGKGAVKDLTLKQIRKLDAGSWFGKSFAGEKVPTLRETLKRYRTKPIRIVIELKKPELYPGIEKQVAHMLTKTGLTVIPSKVTVQSFNASSIKKYHHLQPRVKTGVIVSLTEYSKGVPEQKLTEWKAFANYINPNYKLVNKSLVKKIHDRKMKILPYTILDKKTATAVRDMGVDGMITNYPELGK</sequence>
<dbReference type="GO" id="GO:0006629">
    <property type="term" value="P:lipid metabolic process"/>
    <property type="evidence" value="ECO:0007669"/>
    <property type="project" value="InterPro"/>
</dbReference>
<reference evidence="4" key="1">
    <citation type="submission" date="2016-10" db="EMBL/GenBank/DDBJ databases">
        <authorList>
            <person name="Varghese N."/>
            <person name="Submissions S."/>
        </authorList>
    </citation>
    <scope>NUCLEOTIDE SEQUENCE [LARGE SCALE GENOMIC DNA]</scope>
    <source>
        <strain evidence="4">DSM 45789</strain>
    </source>
</reference>
<dbReference type="PANTHER" id="PTHR46211:SF1">
    <property type="entry name" value="GLYCEROPHOSPHODIESTER PHOSPHODIESTERASE, CYTOPLASMIC"/>
    <property type="match status" value="1"/>
</dbReference>
<dbReference type="PROSITE" id="PS51704">
    <property type="entry name" value="GP_PDE"/>
    <property type="match status" value="1"/>
</dbReference>
<dbReference type="GO" id="GO:0008081">
    <property type="term" value="F:phosphoric diester hydrolase activity"/>
    <property type="evidence" value="ECO:0007669"/>
    <property type="project" value="InterPro"/>
</dbReference>
<proteinExistence type="predicted"/>
<organism evidence="3 4">
    <name type="scientific">Marininema halotolerans</name>
    <dbReference type="NCBI Taxonomy" id="1155944"/>
    <lineage>
        <taxon>Bacteria</taxon>
        <taxon>Bacillati</taxon>
        <taxon>Bacillota</taxon>
        <taxon>Bacilli</taxon>
        <taxon>Bacillales</taxon>
        <taxon>Thermoactinomycetaceae</taxon>
        <taxon>Marininema</taxon>
    </lineage>
</organism>